<reference evidence="1 2" key="1">
    <citation type="journal article" date="2006" name="Proc. Natl. Acad. Sci. U.S.A.">
        <title>Burkholderia xenovorans LB400 harbors a multi-replicon, 9.73-Mbp genome shaped for versatility.</title>
        <authorList>
            <person name="Chain P.S."/>
            <person name="Denef V.J."/>
            <person name="Konstantinidis K.T."/>
            <person name="Vergez L.M."/>
            <person name="Agullo L."/>
            <person name="Reyes V.L."/>
            <person name="Hauser L."/>
            <person name="Cordova M."/>
            <person name="Gomez L."/>
            <person name="Gonzalez M."/>
            <person name="Land M."/>
            <person name="Lao V."/>
            <person name="Larimer F."/>
            <person name="LiPuma J.J."/>
            <person name="Mahenthiralingam E."/>
            <person name="Malfatti S.A."/>
            <person name="Marx C.J."/>
            <person name="Parnell J.J."/>
            <person name="Ramette A."/>
            <person name="Richardson P."/>
            <person name="Seeger M."/>
            <person name="Smith D."/>
            <person name="Spilker T."/>
            <person name="Sul W.J."/>
            <person name="Tsoi T.V."/>
            <person name="Ulrich L.E."/>
            <person name="Zhulin I.B."/>
            <person name="Tiedje J.M."/>
        </authorList>
    </citation>
    <scope>NUCLEOTIDE SEQUENCE [LARGE SCALE GENOMIC DNA]</scope>
    <source>
        <strain evidence="1 2">LB400</strain>
    </source>
</reference>
<name>Q13IG5_PARXL</name>
<protein>
    <submittedName>
        <fullName evidence="1">Uncharacterized protein</fullName>
    </submittedName>
</protein>
<dbReference type="STRING" id="266265.Bxe_C0200"/>
<sequence>MARERLITEKEAGALVERLAAQLLSSSHSLRASVCAIHQALLKPGCSIGCWTIFTRTEQISRIYLLEILHKFCQQCAAFLQLGSVKWEVLRAHCVCCLLAGNTSSLINLIQT</sequence>
<proteinExistence type="predicted"/>
<gene>
    <name evidence="1" type="ORF">Bxe_C0200</name>
</gene>
<evidence type="ECO:0000313" key="1">
    <source>
        <dbReference type="EMBL" id="ABE36124.1"/>
    </source>
</evidence>
<dbReference type="Proteomes" id="UP000001817">
    <property type="component" value="Chromosome 3"/>
</dbReference>
<organism evidence="1 2">
    <name type="scientific">Paraburkholderia xenovorans (strain LB400)</name>
    <dbReference type="NCBI Taxonomy" id="266265"/>
    <lineage>
        <taxon>Bacteria</taxon>
        <taxon>Pseudomonadati</taxon>
        <taxon>Pseudomonadota</taxon>
        <taxon>Betaproteobacteria</taxon>
        <taxon>Burkholderiales</taxon>
        <taxon>Burkholderiaceae</taxon>
        <taxon>Paraburkholderia</taxon>
    </lineage>
</organism>
<dbReference type="EMBL" id="CP000272">
    <property type="protein sequence ID" value="ABE36124.1"/>
    <property type="molecule type" value="Genomic_DNA"/>
</dbReference>
<dbReference type="AlphaFoldDB" id="Q13IG5"/>
<accession>Q13IG5</accession>
<evidence type="ECO:0000313" key="2">
    <source>
        <dbReference type="Proteomes" id="UP000001817"/>
    </source>
</evidence>
<keyword evidence="2" id="KW-1185">Reference proteome</keyword>
<dbReference type="KEGG" id="bxe:Bxe_C0200"/>